<reference evidence="1" key="1">
    <citation type="submission" date="2020-08" db="EMBL/GenBank/DDBJ databases">
        <title>Sequencing the genomes of 1000 actinobacteria strains.</title>
        <authorList>
            <person name="Klenk H.-P."/>
        </authorList>
    </citation>
    <scope>NUCLEOTIDE SEQUENCE</scope>
    <source>
        <strain evidence="1">DSM 20582</strain>
    </source>
</reference>
<sequence length="74" mass="7322">MLGEVARRVPVPVPTLRPRVGGGAGGTRGRVGVVGRTRVGGVGGIRGGVGVVGRGQRRIPVVLPACSATDTIVA</sequence>
<name>A0A8H9YCS5_9CORY</name>
<dbReference type="EMBL" id="JACHWT010000010">
    <property type="protein sequence ID" value="MBB3116872.1"/>
    <property type="molecule type" value="Genomic_DNA"/>
</dbReference>
<dbReference type="AlphaFoldDB" id="A0A8H9YCS5"/>
<organism evidence="1 2">
    <name type="scientific">Corynebacterium bovis DSM 20582 = CIP 54.80</name>
    <dbReference type="NCBI Taxonomy" id="927655"/>
    <lineage>
        <taxon>Bacteria</taxon>
        <taxon>Bacillati</taxon>
        <taxon>Actinomycetota</taxon>
        <taxon>Actinomycetes</taxon>
        <taxon>Mycobacteriales</taxon>
        <taxon>Corynebacteriaceae</taxon>
        <taxon>Corynebacterium</taxon>
    </lineage>
</organism>
<dbReference type="Proteomes" id="UP000612712">
    <property type="component" value="Unassembled WGS sequence"/>
</dbReference>
<accession>A0A8H9YCS5</accession>
<evidence type="ECO:0000313" key="2">
    <source>
        <dbReference type="Proteomes" id="UP000612712"/>
    </source>
</evidence>
<protein>
    <submittedName>
        <fullName evidence="1">Uncharacterized protein</fullName>
    </submittedName>
</protein>
<evidence type="ECO:0000313" key="1">
    <source>
        <dbReference type="EMBL" id="MBB3116872.1"/>
    </source>
</evidence>
<comment type="caution">
    <text evidence="1">The sequence shown here is derived from an EMBL/GenBank/DDBJ whole genome shotgun (WGS) entry which is preliminary data.</text>
</comment>
<gene>
    <name evidence="1" type="ORF">FHU32_002123</name>
</gene>
<proteinExistence type="predicted"/>